<proteinExistence type="predicted"/>
<dbReference type="SUPFAM" id="SSF46689">
    <property type="entry name" value="Homeodomain-like"/>
    <property type="match status" value="1"/>
</dbReference>
<dbReference type="CDD" id="cd00086">
    <property type="entry name" value="homeodomain"/>
    <property type="match status" value="1"/>
</dbReference>
<feature type="domain" description="Homeobox" evidence="8">
    <location>
        <begin position="49"/>
        <end position="109"/>
    </location>
</feature>
<dbReference type="Ensembl" id="ENSDCDT00010052837.1">
    <property type="protein sequence ID" value="ENSDCDP00010042791.1"/>
    <property type="gene ID" value="ENSDCDG00010026862.1"/>
</dbReference>
<dbReference type="PANTHER" id="PTHR24329:SF547">
    <property type="entry name" value="HOMEOBOX PROTEIN PROPHET OF PIT-1-LIKE"/>
    <property type="match status" value="1"/>
</dbReference>
<dbReference type="PANTHER" id="PTHR24329">
    <property type="entry name" value="HOMEOBOX PROTEIN ARISTALESS"/>
    <property type="match status" value="1"/>
</dbReference>
<protein>
    <recommendedName>
        <fullName evidence="8">Homeobox domain-containing protein</fullName>
    </recommendedName>
</protein>
<feature type="DNA-binding region" description="Homeobox" evidence="5">
    <location>
        <begin position="51"/>
        <end position="110"/>
    </location>
</feature>
<comment type="subcellular location">
    <subcellularLocation>
        <location evidence="1 5 6">Nucleus</location>
    </subcellularLocation>
</comment>
<feature type="region of interest" description="Disordered" evidence="7">
    <location>
        <begin position="15"/>
        <end position="53"/>
    </location>
</feature>
<evidence type="ECO:0000256" key="6">
    <source>
        <dbReference type="RuleBase" id="RU000682"/>
    </source>
</evidence>
<reference evidence="9 10" key="1">
    <citation type="submission" date="2020-06" db="EMBL/GenBank/DDBJ databases">
        <authorList>
            <consortium name="Wellcome Sanger Institute Data Sharing"/>
        </authorList>
    </citation>
    <scope>NUCLEOTIDE SEQUENCE [LARGE SCALE GENOMIC DNA]</scope>
</reference>
<dbReference type="GO" id="GO:0000981">
    <property type="term" value="F:DNA-binding transcription factor activity, RNA polymerase II-specific"/>
    <property type="evidence" value="ECO:0007669"/>
    <property type="project" value="InterPro"/>
</dbReference>
<dbReference type="AlphaFoldDB" id="A0AAY4DEV9"/>
<feature type="compositionally biased region" description="Polar residues" evidence="7">
    <location>
        <begin position="17"/>
        <end position="26"/>
    </location>
</feature>
<evidence type="ECO:0000256" key="5">
    <source>
        <dbReference type="PROSITE-ProRule" id="PRU00108"/>
    </source>
</evidence>
<name>A0AAY4DEV9_9TELE</name>
<keyword evidence="2 5" id="KW-0238">DNA-binding</keyword>
<evidence type="ECO:0000256" key="7">
    <source>
        <dbReference type="SAM" id="MobiDB-lite"/>
    </source>
</evidence>
<dbReference type="FunFam" id="1.10.10.60:FF:000679">
    <property type="entry name" value="Homeobox protein aristaless"/>
    <property type="match status" value="1"/>
</dbReference>
<sequence>MAREKPAMDVMKCSKPGISTLSSTVDAASPPRRGLAGPPLLSRPYTSSPARRRHRTTFNHQQLEQLERAFCHNHYPDVHRREELARTTQLNEARVQVWFQNRRAKQRKHERTSQKVLPVGVMPGRGPMLGSLCVQSPGTAYQYQSAHSLAPLHSFSSVLPPGGYSHHQAPGSQCQLSCSTAPGPAQAAHQHNGWYSQLRSNLHPTSMFSFTSMSALDHTAHWS</sequence>
<dbReference type="InterPro" id="IPR001356">
    <property type="entry name" value="HD"/>
</dbReference>
<organism evidence="9 10">
    <name type="scientific">Denticeps clupeoides</name>
    <name type="common">denticle herring</name>
    <dbReference type="NCBI Taxonomy" id="299321"/>
    <lineage>
        <taxon>Eukaryota</taxon>
        <taxon>Metazoa</taxon>
        <taxon>Chordata</taxon>
        <taxon>Craniata</taxon>
        <taxon>Vertebrata</taxon>
        <taxon>Euteleostomi</taxon>
        <taxon>Actinopterygii</taxon>
        <taxon>Neopterygii</taxon>
        <taxon>Teleostei</taxon>
        <taxon>Clupei</taxon>
        <taxon>Clupeiformes</taxon>
        <taxon>Denticipitoidei</taxon>
        <taxon>Denticipitidae</taxon>
        <taxon>Denticeps</taxon>
    </lineage>
</organism>
<dbReference type="InterPro" id="IPR009057">
    <property type="entry name" value="Homeodomain-like_sf"/>
</dbReference>
<evidence type="ECO:0000259" key="8">
    <source>
        <dbReference type="PROSITE" id="PS50071"/>
    </source>
</evidence>
<evidence type="ECO:0000256" key="1">
    <source>
        <dbReference type="ARBA" id="ARBA00004123"/>
    </source>
</evidence>
<evidence type="ECO:0000256" key="4">
    <source>
        <dbReference type="ARBA" id="ARBA00023242"/>
    </source>
</evidence>
<dbReference type="Gene3D" id="1.10.10.60">
    <property type="entry name" value="Homeodomain-like"/>
    <property type="match status" value="1"/>
</dbReference>
<dbReference type="GeneTree" id="ENSGT00940000165391"/>
<dbReference type="GO" id="GO:0000977">
    <property type="term" value="F:RNA polymerase II transcription regulatory region sequence-specific DNA binding"/>
    <property type="evidence" value="ECO:0007669"/>
    <property type="project" value="TreeGrafter"/>
</dbReference>
<accession>A0AAY4DEV9</accession>
<dbReference type="SMART" id="SM00389">
    <property type="entry name" value="HOX"/>
    <property type="match status" value="1"/>
</dbReference>
<gene>
    <name evidence="9" type="primary">prop1</name>
</gene>
<dbReference type="PROSITE" id="PS50071">
    <property type="entry name" value="HOMEOBOX_2"/>
    <property type="match status" value="1"/>
</dbReference>
<dbReference type="InterPro" id="IPR017970">
    <property type="entry name" value="Homeobox_CS"/>
</dbReference>
<dbReference type="GO" id="GO:0005634">
    <property type="term" value="C:nucleus"/>
    <property type="evidence" value="ECO:0007669"/>
    <property type="project" value="UniProtKB-SubCell"/>
</dbReference>
<keyword evidence="3 5" id="KW-0371">Homeobox</keyword>
<evidence type="ECO:0000313" key="9">
    <source>
        <dbReference type="Ensembl" id="ENSDCDP00010042791.1"/>
    </source>
</evidence>
<reference evidence="9" key="2">
    <citation type="submission" date="2025-08" db="UniProtKB">
        <authorList>
            <consortium name="Ensembl"/>
        </authorList>
    </citation>
    <scope>IDENTIFICATION</scope>
</reference>
<evidence type="ECO:0000256" key="3">
    <source>
        <dbReference type="ARBA" id="ARBA00023155"/>
    </source>
</evidence>
<reference evidence="9" key="3">
    <citation type="submission" date="2025-09" db="UniProtKB">
        <authorList>
            <consortium name="Ensembl"/>
        </authorList>
    </citation>
    <scope>IDENTIFICATION</scope>
</reference>
<dbReference type="Pfam" id="PF00046">
    <property type="entry name" value="Homeodomain"/>
    <property type="match status" value="1"/>
</dbReference>
<dbReference type="Proteomes" id="UP000694580">
    <property type="component" value="Chromosome 8"/>
</dbReference>
<keyword evidence="10" id="KW-1185">Reference proteome</keyword>
<evidence type="ECO:0000256" key="2">
    <source>
        <dbReference type="ARBA" id="ARBA00023125"/>
    </source>
</evidence>
<dbReference type="PROSITE" id="PS00027">
    <property type="entry name" value="HOMEOBOX_1"/>
    <property type="match status" value="1"/>
</dbReference>
<evidence type="ECO:0000313" key="10">
    <source>
        <dbReference type="Proteomes" id="UP000694580"/>
    </source>
</evidence>
<keyword evidence="4 5" id="KW-0539">Nucleus</keyword>
<dbReference type="InterPro" id="IPR050649">
    <property type="entry name" value="Paired_Homeobox_TFs"/>
</dbReference>
<feature type="compositionally biased region" description="Low complexity" evidence="7">
    <location>
        <begin position="27"/>
        <end position="44"/>
    </location>
</feature>